<reference evidence="2" key="3">
    <citation type="submission" date="2025-09" db="UniProtKB">
        <authorList>
            <consortium name="Ensembl"/>
        </authorList>
    </citation>
    <scope>IDENTIFICATION</scope>
</reference>
<dbReference type="InParanoid" id="G1Q6W4"/>
<proteinExistence type="predicted"/>
<evidence type="ECO:0000256" key="1">
    <source>
        <dbReference type="SAM" id="MobiDB-lite"/>
    </source>
</evidence>
<accession>G1Q6W4</accession>
<dbReference type="EMBL" id="AAPE02026130">
    <property type="status" value="NOT_ANNOTATED_CDS"/>
    <property type="molecule type" value="Genomic_DNA"/>
</dbReference>
<evidence type="ECO:0000313" key="2">
    <source>
        <dbReference type="Ensembl" id="ENSMLUP00000019447.1"/>
    </source>
</evidence>
<dbReference type="Ensembl" id="ENSMLUT00000027327.1">
    <property type="protein sequence ID" value="ENSMLUP00000019447.1"/>
    <property type="gene ID" value="ENSMLUG00000027157.1"/>
</dbReference>
<dbReference type="Proteomes" id="UP000001074">
    <property type="component" value="Unassembled WGS sequence"/>
</dbReference>
<evidence type="ECO:0000313" key="3">
    <source>
        <dbReference type="Proteomes" id="UP000001074"/>
    </source>
</evidence>
<feature type="region of interest" description="Disordered" evidence="1">
    <location>
        <begin position="1"/>
        <end position="20"/>
    </location>
</feature>
<dbReference type="HOGENOM" id="CLU_2694275_0_0_1"/>
<reference evidence="2" key="2">
    <citation type="submission" date="2025-08" db="UniProtKB">
        <authorList>
            <consortium name="Ensembl"/>
        </authorList>
    </citation>
    <scope>IDENTIFICATION</scope>
</reference>
<feature type="compositionally biased region" description="Polar residues" evidence="1">
    <location>
        <begin position="39"/>
        <end position="55"/>
    </location>
</feature>
<sequence length="74" mass="8320">RDTSREAKSDYPPCPQNKDKRAICKKVNPVTKVPRMMKKNNSPKGKQGASFSQRGNDFGKQDQVMRLPLGGIMK</sequence>
<organism evidence="2 3">
    <name type="scientific">Myotis lucifugus</name>
    <name type="common">Little brown bat</name>
    <dbReference type="NCBI Taxonomy" id="59463"/>
    <lineage>
        <taxon>Eukaryota</taxon>
        <taxon>Metazoa</taxon>
        <taxon>Chordata</taxon>
        <taxon>Craniata</taxon>
        <taxon>Vertebrata</taxon>
        <taxon>Euteleostomi</taxon>
        <taxon>Mammalia</taxon>
        <taxon>Eutheria</taxon>
        <taxon>Laurasiatheria</taxon>
        <taxon>Chiroptera</taxon>
        <taxon>Yangochiroptera</taxon>
        <taxon>Vespertilionidae</taxon>
        <taxon>Myotis</taxon>
    </lineage>
</organism>
<feature type="region of interest" description="Disordered" evidence="1">
    <location>
        <begin position="28"/>
        <end position="74"/>
    </location>
</feature>
<dbReference type="AlphaFoldDB" id="G1Q6W4"/>
<protein>
    <submittedName>
        <fullName evidence="2">Uncharacterized protein</fullName>
    </submittedName>
</protein>
<reference evidence="2 3" key="1">
    <citation type="journal article" date="2011" name="Nature">
        <title>A high-resolution map of human evolutionary constraint using 29 mammals.</title>
        <authorList>
            <person name="Lindblad-Toh K."/>
            <person name="Garber M."/>
            <person name="Zuk O."/>
            <person name="Lin M.F."/>
            <person name="Parker B.J."/>
            <person name="Washietl S."/>
            <person name="Kheradpour P."/>
            <person name="Ernst J."/>
            <person name="Jordan G."/>
            <person name="Mauceli E."/>
            <person name="Ward L.D."/>
            <person name="Lowe C.B."/>
            <person name="Holloway A.K."/>
            <person name="Clamp M."/>
            <person name="Gnerre S."/>
            <person name="Alfoldi J."/>
            <person name="Beal K."/>
            <person name="Chang J."/>
            <person name="Clawson H."/>
            <person name="Cuff J."/>
            <person name="Di Palma F."/>
            <person name="Fitzgerald S."/>
            <person name="Flicek P."/>
            <person name="Guttman M."/>
            <person name="Hubisz M.J."/>
            <person name="Jaffe D.B."/>
            <person name="Jungreis I."/>
            <person name="Kent W.J."/>
            <person name="Kostka D."/>
            <person name="Lara M."/>
            <person name="Martins A.L."/>
            <person name="Massingham T."/>
            <person name="Moltke I."/>
            <person name="Raney B.J."/>
            <person name="Rasmussen M.D."/>
            <person name="Robinson J."/>
            <person name="Stark A."/>
            <person name="Vilella A.J."/>
            <person name="Wen J."/>
            <person name="Xie X."/>
            <person name="Zody M.C."/>
            <person name="Baldwin J."/>
            <person name="Bloom T."/>
            <person name="Chin C.W."/>
            <person name="Heiman D."/>
            <person name="Nicol R."/>
            <person name="Nusbaum C."/>
            <person name="Young S."/>
            <person name="Wilkinson J."/>
            <person name="Worley K.C."/>
            <person name="Kovar C.L."/>
            <person name="Muzny D.M."/>
            <person name="Gibbs R.A."/>
            <person name="Cree A."/>
            <person name="Dihn H.H."/>
            <person name="Fowler G."/>
            <person name="Jhangiani S."/>
            <person name="Joshi V."/>
            <person name="Lee S."/>
            <person name="Lewis L.R."/>
            <person name="Nazareth L.V."/>
            <person name="Okwuonu G."/>
            <person name="Santibanez J."/>
            <person name="Warren W.C."/>
            <person name="Mardis E.R."/>
            <person name="Weinstock G.M."/>
            <person name="Wilson R.K."/>
            <person name="Delehaunty K."/>
            <person name="Dooling D."/>
            <person name="Fronik C."/>
            <person name="Fulton L."/>
            <person name="Fulton B."/>
            <person name="Graves T."/>
            <person name="Minx P."/>
            <person name="Sodergren E."/>
            <person name="Birney E."/>
            <person name="Margulies E.H."/>
            <person name="Herrero J."/>
            <person name="Green E.D."/>
            <person name="Haussler D."/>
            <person name="Siepel A."/>
            <person name="Goldman N."/>
            <person name="Pollard K.S."/>
            <person name="Pedersen J.S."/>
            <person name="Lander E.S."/>
            <person name="Kellis M."/>
        </authorList>
    </citation>
    <scope>NUCLEOTIDE SEQUENCE [LARGE SCALE GENOMIC DNA]</scope>
</reference>
<name>G1Q6W4_MYOLU</name>
<keyword evidence="3" id="KW-1185">Reference proteome</keyword>